<dbReference type="SMART" id="SM01169">
    <property type="entry name" value="DUF1943"/>
    <property type="match status" value="1"/>
</dbReference>
<dbReference type="EMBL" id="PPHD01005091">
    <property type="protein sequence ID" value="POI32741.1"/>
    <property type="molecule type" value="Genomic_DNA"/>
</dbReference>
<dbReference type="AlphaFoldDB" id="A0A2P4T8S3"/>
<dbReference type="Gene3D" id="2.20.80.10">
    <property type="entry name" value="Lipovitellin-phosvitin complex, chain A, domain 4"/>
    <property type="match status" value="1"/>
</dbReference>
<dbReference type="GO" id="GO:0034361">
    <property type="term" value="C:very-low-density lipoprotein particle"/>
    <property type="evidence" value="ECO:0007669"/>
    <property type="project" value="UniProtKB-KW"/>
</dbReference>
<reference evidence="21 22" key="1">
    <citation type="submission" date="2018-01" db="EMBL/GenBank/DDBJ databases">
        <title>Comparison of the Chinese Bamboo Partridge and Red Junglefowl genome sequences highlights the importance of demography in genome evolution.</title>
        <authorList>
            <person name="Tiley G.P."/>
            <person name="Kimball R.T."/>
            <person name="Braun E.L."/>
            <person name="Burleigh J.G."/>
        </authorList>
    </citation>
    <scope>NUCLEOTIDE SEQUENCE [LARGE SCALE GENOMIC DNA]</scope>
    <source>
        <strain evidence="21">RTK389</strain>
        <tissue evidence="21">Blood</tissue>
    </source>
</reference>
<evidence type="ECO:0000313" key="22">
    <source>
        <dbReference type="Proteomes" id="UP000237246"/>
    </source>
</evidence>
<evidence type="ECO:0000256" key="6">
    <source>
        <dbReference type="ARBA" id="ARBA00022513"/>
    </source>
</evidence>
<evidence type="ECO:0000256" key="12">
    <source>
        <dbReference type="ARBA" id="ARBA00022729"/>
    </source>
</evidence>
<keyword evidence="17" id="KW-0850">VLDL</keyword>
<dbReference type="OrthoDB" id="6484170at2759"/>
<evidence type="ECO:0000256" key="7">
    <source>
        <dbReference type="ARBA" id="ARBA00022525"/>
    </source>
</evidence>
<protein>
    <recommendedName>
        <fullName evidence="20">Vitellogenin domain-containing protein</fullName>
    </recommendedName>
</protein>
<evidence type="ECO:0000256" key="19">
    <source>
        <dbReference type="SAM" id="SignalP"/>
    </source>
</evidence>
<accession>A0A2P4T8S3</accession>
<keyword evidence="11" id="KW-0427">LDL</keyword>
<evidence type="ECO:0000256" key="11">
    <source>
        <dbReference type="ARBA" id="ARBA00022710"/>
    </source>
</evidence>
<feature type="domain" description="Vitellogenin" evidence="20">
    <location>
        <begin position="25"/>
        <end position="616"/>
    </location>
</feature>
<dbReference type="GO" id="GO:0034362">
    <property type="term" value="C:low-density lipoprotein particle"/>
    <property type="evidence" value="ECO:0007669"/>
    <property type="project" value="UniProtKB-KW"/>
</dbReference>
<proteinExistence type="predicted"/>
<dbReference type="GO" id="GO:0050750">
    <property type="term" value="F:low-density lipoprotein particle receptor binding"/>
    <property type="evidence" value="ECO:0007669"/>
    <property type="project" value="TreeGrafter"/>
</dbReference>
<evidence type="ECO:0000256" key="14">
    <source>
        <dbReference type="ARBA" id="ARBA00023098"/>
    </source>
</evidence>
<evidence type="ECO:0000256" key="4">
    <source>
        <dbReference type="ARBA" id="ARBA00022448"/>
    </source>
</evidence>
<dbReference type="Proteomes" id="UP000237246">
    <property type="component" value="Unassembled WGS sequence"/>
</dbReference>
<feature type="disulfide bond" evidence="18">
    <location>
        <begin position="165"/>
        <end position="191"/>
    </location>
</feature>
<keyword evidence="18" id="KW-1015">Disulfide bond</keyword>
<evidence type="ECO:0000256" key="1">
    <source>
        <dbReference type="ARBA" id="ARBA00004496"/>
    </source>
</evidence>
<evidence type="ECO:0000256" key="10">
    <source>
        <dbReference type="ARBA" id="ARBA00022677"/>
    </source>
</evidence>
<evidence type="ECO:0000256" key="18">
    <source>
        <dbReference type="PROSITE-ProRule" id="PRU00557"/>
    </source>
</evidence>
<dbReference type="GO" id="GO:0042953">
    <property type="term" value="P:lipoprotein transport"/>
    <property type="evidence" value="ECO:0007669"/>
    <property type="project" value="TreeGrafter"/>
</dbReference>
<keyword evidence="12 19" id="KW-0732">Signal</keyword>
<dbReference type="InterPro" id="IPR015819">
    <property type="entry name" value="Lipid_transp_b-sht_shell"/>
</dbReference>
<dbReference type="GO" id="GO:0008201">
    <property type="term" value="F:heparin binding"/>
    <property type="evidence" value="ECO:0007669"/>
    <property type="project" value="UniProtKB-KW"/>
</dbReference>
<evidence type="ECO:0000259" key="20">
    <source>
        <dbReference type="PROSITE" id="PS51211"/>
    </source>
</evidence>
<dbReference type="PANTHER" id="PTHR13769">
    <property type="entry name" value="APOLIPOPROTEIN B"/>
    <property type="match status" value="1"/>
</dbReference>
<keyword evidence="10" id="KW-0551">Lipid droplet</keyword>
<keyword evidence="15" id="KW-1207">Sterol metabolism</keyword>
<keyword evidence="5" id="KW-0963">Cytoplasm</keyword>
<keyword evidence="14" id="KW-0443">Lipid metabolism</keyword>
<evidence type="ECO:0000256" key="2">
    <source>
        <dbReference type="ARBA" id="ARBA00004502"/>
    </source>
</evidence>
<keyword evidence="6" id="KW-0162">Chylomicron</keyword>
<comment type="caution">
    <text evidence="18">Lacks conserved residue(s) required for the propagation of feature annotation.</text>
</comment>
<dbReference type="GO" id="GO:0005811">
    <property type="term" value="C:lipid droplet"/>
    <property type="evidence" value="ECO:0007669"/>
    <property type="project" value="UniProtKB-SubCell"/>
</dbReference>
<dbReference type="InterPro" id="IPR015255">
    <property type="entry name" value="Vitellinogen_open_b-sht"/>
</dbReference>
<dbReference type="GO" id="GO:0034359">
    <property type="term" value="C:mature chylomicron"/>
    <property type="evidence" value="ECO:0007669"/>
    <property type="project" value="TreeGrafter"/>
</dbReference>
<evidence type="ECO:0000256" key="5">
    <source>
        <dbReference type="ARBA" id="ARBA00022490"/>
    </source>
</evidence>
<dbReference type="SUPFAM" id="SSF48431">
    <property type="entry name" value="Lipovitellin-phosvitin complex, superhelical domain"/>
    <property type="match status" value="1"/>
</dbReference>
<dbReference type="InterPro" id="IPR015816">
    <property type="entry name" value="Vitellinogen_b-sht_N"/>
</dbReference>
<comment type="caution">
    <text evidence="21">The sequence shown here is derived from an EMBL/GenBank/DDBJ whole genome shotgun (WGS) entry which is preliminary data.</text>
</comment>
<keyword evidence="22" id="KW-1185">Reference proteome</keyword>
<dbReference type="Gene3D" id="2.30.230.10">
    <property type="entry name" value="Lipovitellin, beta-sheet shell regions, chain A"/>
    <property type="match status" value="1"/>
</dbReference>
<evidence type="ECO:0000256" key="17">
    <source>
        <dbReference type="ARBA" id="ARBA00023313"/>
    </source>
</evidence>
<dbReference type="InterPro" id="IPR052418">
    <property type="entry name" value="Apolipoprotein_B"/>
</dbReference>
<keyword evidence="7" id="KW-0964">Secreted</keyword>
<evidence type="ECO:0000256" key="9">
    <source>
        <dbReference type="ARBA" id="ARBA00022674"/>
    </source>
</evidence>
<dbReference type="PANTHER" id="PTHR13769:SF1">
    <property type="entry name" value="APOLIPOPROTEIN B-100"/>
    <property type="match status" value="1"/>
</dbReference>
<dbReference type="GO" id="GO:0008203">
    <property type="term" value="P:cholesterol metabolic process"/>
    <property type="evidence" value="ECO:0007669"/>
    <property type="project" value="UniProtKB-KW"/>
</dbReference>
<dbReference type="GO" id="GO:0120020">
    <property type="term" value="F:cholesterol transfer activity"/>
    <property type="evidence" value="ECO:0007669"/>
    <property type="project" value="TreeGrafter"/>
</dbReference>
<feature type="signal peptide" evidence="19">
    <location>
        <begin position="1"/>
        <end position="19"/>
    </location>
</feature>
<keyword evidence="9" id="KW-0358">Heparin-binding</keyword>
<dbReference type="SMART" id="SM00638">
    <property type="entry name" value="LPD_N"/>
    <property type="match status" value="1"/>
</dbReference>
<dbReference type="InterPro" id="IPR001747">
    <property type="entry name" value="Vitellogenin_N"/>
</dbReference>
<dbReference type="Pfam" id="PF09172">
    <property type="entry name" value="Vit_open_b-sht"/>
    <property type="match status" value="1"/>
</dbReference>
<dbReference type="GO" id="GO:0042632">
    <property type="term" value="P:cholesterol homeostasis"/>
    <property type="evidence" value="ECO:0007669"/>
    <property type="project" value="TreeGrafter"/>
</dbReference>
<evidence type="ECO:0000256" key="13">
    <source>
        <dbReference type="ARBA" id="ARBA00023055"/>
    </source>
</evidence>
<keyword evidence="8" id="KW-0153">Cholesterol metabolism</keyword>
<dbReference type="InterPro" id="IPR011030">
    <property type="entry name" value="Lipovitellin_superhlx_dom"/>
</dbReference>
<sequence>MGPVQLLLLLLLLSSGVLTQDAARFKSLRKYVYLYEAETSSGITGTADSRSGSKITCKVELEVPQLCQFILRTMHCSLRETFGVDTERRAMLRKSKNSDDFANAMSKHELKFSTQDGTKVKLYPAKGEPLNVLNLKRGIISALLAPTETEENIKTIPMDTVYGKCDSEVEFKSRRGSVAEDISINRNLKACDNFSPIRDYVSPVAIVKGLNIPLSTLLSSTQSCHYSIDAKKKHIRDAVCSEKHLFLPSSYKNQYGMMTEVNQTLKLEDNQKMNNKNSDGDELEEKGLALESTDAKFSRQGDAVLKILQELQKLTASQQNQQRAKLFYKFVSGLRSLHNNTLGFLVPKMMETSRSGHVYPGTLAFSTPKRIREILNMAQYQPSRASFYGLSHAVTKFYNEKMIVTEEIADVADFMVSLLRTDCSGDAELTYLTLRAIGNMGAVMEKAKPSLKASLRTCIRNQAASLSVQKAAIQAFRKMTITEEDRSALLKEFQEGDAPTDKRLATYLILMKNPSPSDLTKIMRILTREKNEQVKSFVASHIANILDSDEVGIEDLKSHVEEALKGNEVQTAKDFRKFSQNYQVSKRVSVPGLNPVSAKVEGNVIFDPSSYVPKETMLKTTLNLYGFGPSDIFELGLDGKGFEPTLEALFGEKGFFPDTASKALYWVDGKVPEQVSKALFDYFGYSHDGKQDQEITKAIILNLEKLIKELSKKEAPEGRAFLRILGEELGYMKLNDFKLLGSVVLECIKTLQRIPEMIAQAISKGVDKDLFVHYMFMDNEFELPTGAGLQLKFALSGIVTPGAKVAVKLHQKSMQAELIAKPSVAVEFVTHLGINMPEFARSGVEMNSNIFHESGIEAHVSVKAGQLKFSIPAPKAPTKLLSIR</sequence>
<dbReference type="Pfam" id="PF01347">
    <property type="entry name" value="Vitellogenin_N"/>
    <property type="match status" value="2"/>
</dbReference>
<gene>
    <name evidence="21" type="ORF">CIB84_003507</name>
</gene>
<keyword evidence="13" id="KW-0445">Lipid transport</keyword>
<keyword evidence="16" id="KW-0753">Steroid metabolism</keyword>
<evidence type="ECO:0000256" key="16">
    <source>
        <dbReference type="ARBA" id="ARBA00023221"/>
    </source>
</evidence>
<comment type="subcellular location">
    <subcellularLocation>
        <location evidence="1">Cytoplasm</location>
    </subcellularLocation>
    <subcellularLocation>
        <location evidence="2">Lipid droplet</location>
    </subcellularLocation>
    <subcellularLocation>
        <location evidence="3">Secreted</location>
    </subcellularLocation>
</comment>
<dbReference type="Gene3D" id="1.25.10.20">
    <property type="entry name" value="Vitellinogen, superhelical"/>
    <property type="match status" value="1"/>
</dbReference>
<dbReference type="SUPFAM" id="SSF56968">
    <property type="entry name" value="Lipovitellin-phosvitin complex, beta-sheet shell regions"/>
    <property type="match status" value="2"/>
</dbReference>
<dbReference type="PROSITE" id="PS51211">
    <property type="entry name" value="VITELLOGENIN"/>
    <property type="match status" value="1"/>
</dbReference>
<dbReference type="FunFam" id="2.30.230.10:FF:000003">
    <property type="entry name" value="Apolipoprotein B"/>
    <property type="match status" value="1"/>
</dbReference>
<evidence type="ECO:0000256" key="3">
    <source>
        <dbReference type="ARBA" id="ARBA00004613"/>
    </source>
</evidence>
<dbReference type="GO" id="GO:0006642">
    <property type="term" value="P:triglyceride mobilization"/>
    <property type="evidence" value="ECO:0007669"/>
    <property type="project" value="TreeGrafter"/>
</dbReference>
<name>A0A2P4T8S3_BAMTH</name>
<evidence type="ECO:0000256" key="8">
    <source>
        <dbReference type="ARBA" id="ARBA00022548"/>
    </source>
</evidence>
<organism evidence="21 22">
    <name type="scientific">Bambusicola thoracicus</name>
    <name type="common">Chinese bamboo-partridge</name>
    <name type="synonym">Perdix thoracica</name>
    <dbReference type="NCBI Taxonomy" id="9083"/>
    <lineage>
        <taxon>Eukaryota</taxon>
        <taxon>Metazoa</taxon>
        <taxon>Chordata</taxon>
        <taxon>Craniata</taxon>
        <taxon>Vertebrata</taxon>
        <taxon>Euteleostomi</taxon>
        <taxon>Archelosauria</taxon>
        <taxon>Archosauria</taxon>
        <taxon>Dinosauria</taxon>
        <taxon>Saurischia</taxon>
        <taxon>Theropoda</taxon>
        <taxon>Coelurosauria</taxon>
        <taxon>Aves</taxon>
        <taxon>Neognathae</taxon>
        <taxon>Galloanserae</taxon>
        <taxon>Galliformes</taxon>
        <taxon>Phasianidae</taxon>
        <taxon>Perdicinae</taxon>
        <taxon>Bambusicola</taxon>
    </lineage>
</organism>
<dbReference type="GO" id="GO:0005737">
    <property type="term" value="C:cytoplasm"/>
    <property type="evidence" value="ECO:0007669"/>
    <property type="project" value="UniProtKB-SubCell"/>
</dbReference>
<dbReference type="GO" id="GO:0030301">
    <property type="term" value="P:cholesterol transport"/>
    <property type="evidence" value="ECO:0007669"/>
    <property type="project" value="TreeGrafter"/>
</dbReference>
<evidence type="ECO:0000256" key="15">
    <source>
        <dbReference type="ARBA" id="ARBA00023166"/>
    </source>
</evidence>
<keyword evidence="4" id="KW-0813">Transport</keyword>
<evidence type="ECO:0000313" key="21">
    <source>
        <dbReference type="EMBL" id="POI32741.1"/>
    </source>
</evidence>
<feature type="chain" id="PRO_5015141429" description="Vitellogenin domain-containing protein" evidence="19">
    <location>
        <begin position="20"/>
        <end position="884"/>
    </location>
</feature>